<dbReference type="AlphaFoldDB" id="G2YNF5"/>
<dbReference type="HOGENOM" id="CLU_2903956_0_0_1"/>
<keyword evidence="1" id="KW-1133">Transmembrane helix</keyword>
<keyword evidence="1" id="KW-0472">Membrane</keyword>
<evidence type="ECO:0000313" key="2">
    <source>
        <dbReference type="EMBL" id="CCD53153.1"/>
    </source>
</evidence>
<evidence type="ECO:0000256" key="1">
    <source>
        <dbReference type="SAM" id="Phobius"/>
    </source>
</evidence>
<dbReference type="EMBL" id="FQ790346">
    <property type="protein sequence ID" value="CCD53153.1"/>
    <property type="molecule type" value="Genomic_DNA"/>
</dbReference>
<accession>G2YNF5</accession>
<name>G2YNF5_BOTF4</name>
<sequence length="62" mass="6957">MWNSCRYCSGRPALLAPAIGKLWFLLGYCGSRIRVYSMLKGNPSLSSDFMTCILYFVDSPKA</sequence>
<protein>
    <submittedName>
        <fullName evidence="2">Uncharacterized protein</fullName>
    </submittedName>
</protein>
<dbReference type="Proteomes" id="UP000008177">
    <property type="component" value="Unplaced contigs"/>
</dbReference>
<reference evidence="3" key="1">
    <citation type="journal article" date="2011" name="PLoS Genet.">
        <title>Genomic analysis of the necrotrophic fungal pathogens Sclerotinia sclerotiorum and Botrytis cinerea.</title>
        <authorList>
            <person name="Amselem J."/>
            <person name="Cuomo C.A."/>
            <person name="van Kan J.A."/>
            <person name="Viaud M."/>
            <person name="Benito E.P."/>
            <person name="Couloux A."/>
            <person name="Coutinho P.M."/>
            <person name="de Vries R.P."/>
            <person name="Dyer P.S."/>
            <person name="Fillinger S."/>
            <person name="Fournier E."/>
            <person name="Gout L."/>
            <person name="Hahn M."/>
            <person name="Kohn L."/>
            <person name="Lapalu N."/>
            <person name="Plummer K.M."/>
            <person name="Pradier J.M."/>
            <person name="Quevillon E."/>
            <person name="Sharon A."/>
            <person name="Simon A."/>
            <person name="ten Have A."/>
            <person name="Tudzynski B."/>
            <person name="Tudzynski P."/>
            <person name="Wincker P."/>
            <person name="Andrew M."/>
            <person name="Anthouard V."/>
            <person name="Beever R.E."/>
            <person name="Beffa R."/>
            <person name="Benoit I."/>
            <person name="Bouzid O."/>
            <person name="Brault B."/>
            <person name="Chen Z."/>
            <person name="Choquer M."/>
            <person name="Collemare J."/>
            <person name="Cotton P."/>
            <person name="Danchin E.G."/>
            <person name="Da Silva C."/>
            <person name="Gautier A."/>
            <person name="Giraud C."/>
            <person name="Giraud T."/>
            <person name="Gonzalez C."/>
            <person name="Grossetete S."/>
            <person name="Guldener U."/>
            <person name="Henrissat B."/>
            <person name="Howlett B.J."/>
            <person name="Kodira C."/>
            <person name="Kretschmer M."/>
            <person name="Lappartient A."/>
            <person name="Leroch M."/>
            <person name="Levis C."/>
            <person name="Mauceli E."/>
            <person name="Neuveglise C."/>
            <person name="Oeser B."/>
            <person name="Pearson M."/>
            <person name="Poulain J."/>
            <person name="Poussereau N."/>
            <person name="Quesneville H."/>
            <person name="Rascle C."/>
            <person name="Schumacher J."/>
            <person name="Segurens B."/>
            <person name="Sexton A."/>
            <person name="Silva E."/>
            <person name="Sirven C."/>
            <person name="Soanes D.M."/>
            <person name="Talbot N.J."/>
            <person name="Templeton M."/>
            <person name="Yandava C."/>
            <person name="Yarden O."/>
            <person name="Zeng Q."/>
            <person name="Rollins J.A."/>
            <person name="Lebrun M.H."/>
            <person name="Dickman M."/>
        </authorList>
    </citation>
    <scope>NUCLEOTIDE SEQUENCE [LARGE SCALE GENOMIC DNA]</scope>
    <source>
        <strain evidence="3">T4</strain>
    </source>
</reference>
<proteinExistence type="predicted"/>
<evidence type="ECO:0000313" key="3">
    <source>
        <dbReference type="Proteomes" id="UP000008177"/>
    </source>
</evidence>
<gene>
    <name evidence="2" type="ORF">BofuT4_uP121720.1</name>
</gene>
<dbReference type="InParanoid" id="G2YNF5"/>
<keyword evidence="1" id="KW-0812">Transmembrane</keyword>
<feature type="transmembrane region" description="Helical" evidence="1">
    <location>
        <begin position="12"/>
        <end position="30"/>
    </location>
</feature>
<organism evidence="2 3">
    <name type="scientific">Botryotinia fuckeliana (strain T4)</name>
    <name type="common">Noble rot fungus</name>
    <name type="synonym">Botrytis cinerea</name>
    <dbReference type="NCBI Taxonomy" id="999810"/>
    <lineage>
        <taxon>Eukaryota</taxon>
        <taxon>Fungi</taxon>
        <taxon>Dikarya</taxon>
        <taxon>Ascomycota</taxon>
        <taxon>Pezizomycotina</taxon>
        <taxon>Leotiomycetes</taxon>
        <taxon>Helotiales</taxon>
        <taxon>Sclerotiniaceae</taxon>
        <taxon>Botrytis</taxon>
    </lineage>
</organism>